<gene>
    <name evidence="1" type="ORF">CGOC_LOCUS13800</name>
</gene>
<keyword evidence="2" id="KW-1185">Reference proteome</keyword>
<name>A0A3P7R6E5_CYLGO</name>
<organism evidence="1 2">
    <name type="scientific">Cylicostephanus goldi</name>
    <name type="common">Nematode worm</name>
    <dbReference type="NCBI Taxonomy" id="71465"/>
    <lineage>
        <taxon>Eukaryota</taxon>
        <taxon>Metazoa</taxon>
        <taxon>Ecdysozoa</taxon>
        <taxon>Nematoda</taxon>
        <taxon>Chromadorea</taxon>
        <taxon>Rhabditida</taxon>
        <taxon>Rhabditina</taxon>
        <taxon>Rhabditomorpha</taxon>
        <taxon>Strongyloidea</taxon>
        <taxon>Strongylidae</taxon>
        <taxon>Cylicostephanus</taxon>
    </lineage>
</organism>
<dbReference type="AlphaFoldDB" id="A0A3P7R6E5"/>
<dbReference type="Proteomes" id="UP000271889">
    <property type="component" value="Unassembled WGS sequence"/>
</dbReference>
<feature type="non-terminal residue" evidence="1">
    <location>
        <position position="38"/>
    </location>
</feature>
<evidence type="ECO:0000313" key="2">
    <source>
        <dbReference type="Proteomes" id="UP000271889"/>
    </source>
</evidence>
<protein>
    <submittedName>
        <fullName evidence="1">Uncharacterized protein</fullName>
    </submittedName>
</protein>
<reference evidence="1 2" key="1">
    <citation type="submission" date="2018-11" db="EMBL/GenBank/DDBJ databases">
        <authorList>
            <consortium name="Pathogen Informatics"/>
        </authorList>
    </citation>
    <scope>NUCLEOTIDE SEQUENCE [LARGE SCALE GENOMIC DNA]</scope>
</reference>
<dbReference type="EMBL" id="UYRV01135371">
    <property type="protein sequence ID" value="VDN38736.1"/>
    <property type="molecule type" value="Genomic_DNA"/>
</dbReference>
<sequence>MRSTDTELASIGSLPTHRAECCHRAGFLEEALPSECDP</sequence>
<proteinExistence type="predicted"/>
<accession>A0A3P7R6E5</accession>
<evidence type="ECO:0000313" key="1">
    <source>
        <dbReference type="EMBL" id="VDN38736.1"/>
    </source>
</evidence>